<dbReference type="AlphaFoldDB" id="A0A090GR07"/>
<reference evidence="1 2" key="1">
    <citation type="submission" date="2014-08" db="EMBL/GenBank/DDBJ databases">
        <authorList>
            <person name="Moulin Lionel"/>
        </authorList>
    </citation>
    <scope>NUCLEOTIDE SEQUENCE [LARGE SCALE GENOMIC DNA]</scope>
</reference>
<organism evidence="1 2">
    <name type="scientific">Mesorhizobium plurifarium</name>
    <dbReference type="NCBI Taxonomy" id="69974"/>
    <lineage>
        <taxon>Bacteria</taxon>
        <taxon>Pseudomonadati</taxon>
        <taxon>Pseudomonadota</taxon>
        <taxon>Alphaproteobacteria</taxon>
        <taxon>Hyphomicrobiales</taxon>
        <taxon>Phyllobacteriaceae</taxon>
        <taxon>Mesorhizobium</taxon>
    </lineage>
</organism>
<protein>
    <submittedName>
        <fullName evidence="1">Uncharacterized protein</fullName>
    </submittedName>
</protein>
<evidence type="ECO:0000313" key="2">
    <source>
        <dbReference type="Proteomes" id="UP000046373"/>
    </source>
</evidence>
<name>A0A090GR07_MESPL</name>
<evidence type="ECO:0000313" key="1">
    <source>
        <dbReference type="EMBL" id="CDX45132.1"/>
    </source>
</evidence>
<gene>
    <name evidence="1" type="ORF">MPLDJ20_70061</name>
</gene>
<dbReference type="EMBL" id="CCNB01000044">
    <property type="protein sequence ID" value="CDX45132.1"/>
    <property type="molecule type" value="Genomic_DNA"/>
</dbReference>
<proteinExistence type="predicted"/>
<dbReference type="Proteomes" id="UP000046373">
    <property type="component" value="Unassembled WGS sequence"/>
</dbReference>
<accession>A0A090GR07</accession>
<sequence>MSGERVRSRDRLVARSTAFDEFVETAGHAFRGYVLMHEGESVVVQYGEELLPFDGFQIVFLVTEVHTQHRALRRGPRDRRSALAGFYPRPDHLVVYGFQRLAHDEPLSALNLCSCRSRQRIKLNPYPAHSFPRPAKGVCCRHQWATTRLKRAWMSRLESHWPEQTFQGSKTLVSAYALELCCLEAIRNSSIISLTCLGASRVGK</sequence>